<protein>
    <recommendedName>
        <fullName evidence="1">BT-1020-like N-terminal beta-propeller domain-containing protein</fullName>
    </recommendedName>
</protein>
<reference evidence="2 3" key="1">
    <citation type="journal article" date="2012" name="PLoS Pathog.">
        <title>Diverse lifestyles and strategies of plant pathogenesis encoded in the genomes of eighteen Dothideomycetes fungi.</title>
        <authorList>
            <person name="Ohm R.A."/>
            <person name="Feau N."/>
            <person name="Henrissat B."/>
            <person name="Schoch C.L."/>
            <person name="Horwitz B.A."/>
            <person name="Barry K.W."/>
            <person name="Condon B.J."/>
            <person name="Copeland A.C."/>
            <person name="Dhillon B."/>
            <person name="Glaser F."/>
            <person name="Hesse C.N."/>
            <person name="Kosti I."/>
            <person name="LaButti K."/>
            <person name="Lindquist E.A."/>
            <person name="Lucas S."/>
            <person name="Salamov A.A."/>
            <person name="Bradshaw R.E."/>
            <person name="Ciuffetti L."/>
            <person name="Hamelin R.C."/>
            <person name="Kema G.H.J."/>
            <person name="Lawrence C."/>
            <person name="Scott J.A."/>
            <person name="Spatafora J.W."/>
            <person name="Turgeon B.G."/>
            <person name="de Wit P.J.G.M."/>
            <person name="Zhong S."/>
            <person name="Goodwin S.B."/>
            <person name="Grigoriev I.V."/>
        </authorList>
    </citation>
    <scope>NUCLEOTIDE SEQUENCE [LARGE SCALE GENOMIC DNA]</scope>
    <source>
        <strain evidence="2 3">CIRAD86</strain>
    </source>
</reference>
<feature type="domain" description="BT-1020-like N-terminal beta-propeller" evidence="1">
    <location>
        <begin position="81"/>
        <end position="220"/>
    </location>
</feature>
<dbReference type="Pfam" id="PF24067">
    <property type="entry name" value="Beta-prop_BT_1020"/>
    <property type="match status" value="1"/>
</dbReference>
<evidence type="ECO:0000259" key="1">
    <source>
        <dbReference type="Pfam" id="PF24067"/>
    </source>
</evidence>
<organism evidence="2 3">
    <name type="scientific">Pseudocercospora fijiensis (strain CIRAD86)</name>
    <name type="common">Black leaf streak disease fungus</name>
    <name type="synonym">Mycosphaerella fijiensis</name>
    <dbReference type="NCBI Taxonomy" id="383855"/>
    <lineage>
        <taxon>Eukaryota</taxon>
        <taxon>Fungi</taxon>
        <taxon>Dikarya</taxon>
        <taxon>Ascomycota</taxon>
        <taxon>Pezizomycotina</taxon>
        <taxon>Dothideomycetes</taxon>
        <taxon>Dothideomycetidae</taxon>
        <taxon>Mycosphaerellales</taxon>
        <taxon>Mycosphaerellaceae</taxon>
        <taxon>Pseudocercospora</taxon>
    </lineage>
</organism>
<proteinExistence type="predicted"/>
<name>M3A5Y4_PSEFD</name>
<evidence type="ECO:0000313" key="2">
    <source>
        <dbReference type="EMBL" id="EME80031.1"/>
    </source>
</evidence>
<dbReference type="SUPFAM" id="SSF50939">
    <property type="entry name" value="Sialidases"/>
    <property type="match status" value="1"/>
</dbReference>
<dbReference type="EMBL" id="KB446561">
    <property type="protein sequence ID" value="EME80031.1"/>
    <property type="molecule type" value="Genomic_DNA"/>
</dbReference>
<dbReference type="Proteomes" id="UP000016932">
    <property type="component" value="Unassembled WGS sequence"/>
</dbReference>
<dbReference type="GeneID" id="19333672"/>
<gene>
    <name evidence="2" type="ORF">MYCFIDRAFT_177020</name>
</gene>
<evidence type="ECO:0000313" key="3">
    <source>
        <dbReference type="Proteomes" id="UP000016932"/>
    </source>
</evidence>
<dbReference type="HOGENOM" id="CLU_894663_0_0_1"/>
<dbReference type="KEGG" id="pfj:MYCFIDRAFT_177020"/>
<dbReference type="OrthoDB" id="3701586at2759"/>
<dbReference type="eggNOG" id="ENOG502SK7X">
    <property type="taxonomic scope" value="Eukaryota"/>
</dbReference>
<dbReference type="RefSeq" id="XP_007929104.1">
    <property type="nucleotide sequence ID" value="XM_007930913.1"/>
</dbReference>
<dbReference type="InterPro" id="IPR056425">
    <property type="entry name" value="Beta-prop_BT_1020"/>
</dbReference>
<sequence>MQSLQKPVLVREILSTDLRTPSDTAFGIRALMLFLGLAAAEHPPADQLWQVKPAMNTNDLLFAGWHQIPIVKEIKVYNGVSAGRTYAHHPELFYLESKTYLIFSSAPVDEDSMGQDVRISVSGDGGLTWSANRVVMPAALLPNQTDTKNFEYWCSRNIIQRAWQALTFVHIRESDKLYAIGQGASVACPGDKQSAGRIAVLINKELGSAAGDPCWIEKNEYTGPQLFSQTVYGIKYGMKDCADAEKINAILREPDQAPAWSPWLYNHKGLFSFSCTSTVGRQYQPPMDLLMAPSLPIDYIAPSYNALVHFQ</sequence>
<keyword evidence="3" id="KW-1185">Reference proteome</keyword>
<dbReference type="VEuPathDB" id="FungiDB:MYCFIDRAFT_177020"/>
<dbReference type="STRING" id="383855.M3A5Y4"/>
<dbReference type="AlphaFoldDB" id="M3A5Y4"/>
<dbReference type="InterPro" id="IPR036278">
    <property type="entry name" value="Sialidase_sf"/>
</dbReference>
<accession>M3A5Y4</accession>